<dbReference type="GO" id="GO:0016579">
    <property type="term" value="P:protein deubiquitination"/>
    <property type="evidence" value="ECO:0007669"/>
    <property type="project" value="TreeGrafter"/>
</dbReference>
<reference evidence="6" key="1">
    <citation type="submission" date="2020-03" db="EMBL/GenBank/DDBJ databases">
        <title>A high-quality chromosome-level genome assembly of a woody plant with both climbing and erect habits, Rhamnella rubrinervis.</title>
        <authorList>
            <person name="Lu Z."/>
            <person name="Yang Y."/>
            <person name="Zhu X."/>
            <person name="Sun Y."/>
        </authorList>
    </citation>
    <scope>NUCLEOTIDE SEQUENCE</scope>
    <source>
        <strain evidence="6">BYM</strain>
        <tissue evidence="6">Leaf</tissue>
    </source>
</reference>
<feature type="signal peptide" evidence="4">
    <location>
        <begin position="1"/>
        <end position="23"/>
    </location>
</feature>
<keyword evidence="7" id="KW-1185">Reference proteome</keyword>
<dbReference type="Gene3D" id="3.90.1720.30">
    <property type="entry name" value="PPPDE domains"/>
    <property type="match status" value="1"/>
</dbReference>
<dbReference type="OrthoDB" id="412286at2759"/>
<evidence type="ECO:0000256" key="3">
    <source>
        <dbReference type="ARBA" id="ARBA00022801"/>
    </source>
</evidence>
<comment type="similarity">
    <text evidence="1">Belongs to the DeSI family.</text>
</comment>
<dbReference type="PANTHER" id="PTHR12378:SF9">
    <property type="entry name" value="OS06G0107000 PROTEIN"/>
    <property type="match status" value="1"/>
</dbReference>
<dbReference type="PROSITE" id="PS51858">
    <property type="entry name" value="PPPDE"/>
    <property type="match status" value="1"/>
</dbReference>
<sequence>MLVASTLVLVVVFVFDLVAFALAVAAEQRRTTVYGDDEWSFGFCEQGTGVFSCPSEKNPMYTYREAIVLGETNCSIFKVNQILRELSRECILSGYNHLENYE</sequence>
<evidence type="ECO:0000259" key="5">
    <source>
        <dbReference type="PROSITE" id="PS51858"/>
    </source>
</evidence>
<evidence type="ECO:0000313" key="7">
    <source>
        <dbReference type="Proteomes" id="UP000796880"/>
    </source>
</evidence>
<keyword evidence="3" id="KW-0378">Hydrolase</keyword>
<gene>
    <name evidence="6" type="ORF">FNV43_RR00660</name>
</gene>
<dbReference type="Proteomes" id="UP000796880">
    <property type="component" value="Unassembled WGS sequence"/>
</dbReference>
<keyword evidence="2" id="KW-0645">Protease</keyword>
<dbReference type="GO" id="GO:0006508">
    <property type="term" value="P:proteolysis"/>
    <property type="evidence" value="ECO:0007669"/>
    <property type="project" value="UniProtKB-KW"/>
</dbReference>
<keyword evidence="4" id="KW-0732">Signal</keyword>
<comment type="caution">
    <text evidence="6">The sequence shown here is derived from an EMBL/GenBank/DDBJ whole genome shotgun (WGS) entry which is preliminary data.</text>
</comment>
<evidence type="ECO:0000313" key="6">
    <source>
        <dbReference type="EMBL" id="KAF3456017.1"/>
    </source>
</evidence>
<dbReference type="PANTHER" id="PTHR12378">
    <property type="entry name" value="DESUMOYLATING ISOPEPTIDASE"/>
    <property type="match status" value="1"/>
</dbReference>
<dbReference type="InterPro" id="IPR042266">
    <property type="entry name" value="PPPDE_sf"/>
</dbReference>
<evidence type="ECO:0000256" key="1">
    <source>
        <dbReference type="ARBA" id="ARBA00008140"/>
    </source>
</evidence>
<name>A0A8K0HN93_9ROSA</name>
<organism evidence="6 7">
    <name type="scientific">Rhamnella rubrinervis</name>
    <dbReference type="NCBI Taxonomy" id="2594499"/>
    <lineage>
        <taxon>Eukaryota</taxon>
        <taxon>Viridiplantae</taxon>
        <taxon>Streptophyta</taxon>
        <taxon>Embryophyta</taxon>
        <taxon>Tracheophyta</taxon>
        <taxon>Spermatophyta</taxon>
        <taxon>Magnoliopsida</taxon>
        <taxon>eudicotyledons</taxon>
        <taxon>Gunneridae</taxon>
        <taxon>Pentapetalae</taxon>
        <taxon>rosids</taxon>
        <taxon>fabids</taxon>
        <taxon>Rosales</taxon>
        <taxon>Rhamnaceae</taxon>
        <taxon>rhamnoid group</taxon>
        <taxon>Rhamneae</taxon>
        <taxon>Rhamnella</taxon>
    </lineage>
</organism>
<dbReference type="InterPro" id="IPR008580">
    <property type="entry name" value="PPPDE_dom"/>
</dbReference>
<feature type="domain" description="PPPDE" evidence="5">
    <location>
        <begin position="8"/>
        <end position="102"/>
    </location>
</feature>
<accession>A0A8K0HN93</accession>
<dbReference type="Pfam" id="PF05903">
    <property type="entry name" value="Peptidase_C97"/>
    <property type="match status" value="1"/>
</dbReference>
<protein>
    <recommendedName>
        <fullName evidence="5">PPPDE domain-containing protein</fullName>
    </recommendedName>
</protein>
<feature type="chain" id="PRO_5035458055" description="PPPDE domain-containing protein" evidence="4">
    <location>
        <begin position="24"/>
        <end position="102"/>
    </location>
</feature>
<evidence type="ECO:0000256" key="4">
    <source>
        <dbReference type="SAM" id="SignalP"/>
    </source>
</evidence>
<proteinExistence type="inferred from homology"/>
<dbReference type="EMBL" id="VOIH02000001">
    <property type="protein sequence ID" value="KAF3456017.1"/>
    <property type="molecule type" value="Genomic_DNA"/>
</dbReference>
<dbReference type="AlphaFoldDB" id="A0A8K0HN93"/>
<evidence type="ECO:0000256" key="2">
    <source>
        <dbReference type="ARBA" id="ARBA00022670"/>
    </source>
</evidence>
<dbReference type="GO" id="GO:0101005">
    <property type="term" value="F:deubiquitinase activity"/>
    <property type="evidence" value="ECO:0007669"/>
    <property type="project" value="TreeGrafter"/>
</dbReference>